<reference evidence="1 2" key="1">
    <citation type="journal article" date="2013" name="PLoS ONE">
        <title>Lactobacillus paracasei comparative genomics: towards species pan-genome definition and exploitation of diversity.</title>
        <authorList>
            <person name="Smokvina T."/>
            <person name="Wels M."/>
            <person name="Polka J."/>
            <person name="Chervaux C."/>
            <person name="Brisse S."/>
            <person name="Boekhorst J."/>
            <person name="van Hylckama Vlieg J.E."/>
            <person name="Siezen R.J."/>
        </authorList>
    </citation>
    <scope>NUCLEOTIDE SEQUENCE [LARGE SCALE GENOMIC DNA]</scope>
    <source>
        <strain evidence="1 2">Lpp122</strain>
    </source>
</reference>
<gene>
    <name evidence="1" type="ORF">Lpp122_1556</name>
</gene>
<organism evidence="1 2">
    <name type="scientific">Lacticaseibacillus paracasei subsp. paracasei Lpp122</name>
    <dbReference type="NCBI Taxonomy" id="1256218"/>
    <lineage>
        <taxon>Bacteria</taxon>
        <taxon>Bacillati</taxon>
        <taxon>Bacillota</taxon>
        <taxon>Bacilli</taxon>
        <taxon>Lactobacillales</taxon>
        <taxon>Lactobacillaceae</taxon>
        <taxon>Lacticaseibacillus</taxon>
    </lineage>
</organism>
<dbReference type="EMBL" id="ANKW01000022">
    <property type="protein sequence ID" value="EPC19289.1"/>
    <property type="molecule type" value="Genomic_DNA"/>
</dbReference>
<accession>A0A8E0I4H5</accession>
<name>A0A8E0I4H5_LACPA</name>
<protein>
    <submittedName>
        <fullName evidence="1">Uncharacterized protein</fullName>
    </submittedName>
</protein>
<evidence type="ECO:0000313" key="1">
    <source>
        <dbReference type="EMBL" id="EPC19289.1"/>
    </source>
</evidence>
<dbReference type="AlphaFoldDB" id="A0A8E0I4H5"/>
<proteinExistence type="predicted"/>
<sequence>MLNVIFKLNNPYFMHLSVFNAIFAKHSFQKLVKTVSIQTDF</sequence>
<evidence type="ECO:0000313" key="2">
    <source>
        <dbReference type="Proteomes" id="UP000014281"/>
    </source>
</evidence>
<comment type="caution">
    <text evidence="1">The sequence shown here is derived from an EMBL/GenBank/DDBJ whole genome shotgun (WGS) entry which is preliminary data.</text>
</comment>
<dbReference type="Proteomes" id="UP000014281">
    <property type="component" value="Unassembled WGS sequence"/>
</dbReference>